<dbReference type="Gene3D" id="3.40.1190.20">
    <property type="match status" value="1"/>
</dbReference>
<dbReference type="PIRSF" id="PIRSF017184">
    <property type="entry name" value="Nnr"/>
    <property type="match status" value="1"/>
</dbReference>
<feature type="binding site" evidence="17">
    <location>
        <position position="494"/>
    </location>
    <ligand>
        <name>(6S)-NADPHX</name>
        <dbReference type="ChEBI" id="CHEBI:64076"/>
    </ligand>
</feature>
<evidence type="ECO:0000256" key="9">
    <source>
        <dbReference type="ARBA" id="ARBA00022958"/>
    </source>
</evidence>
<comment type="function">
    <text evidence="14 19">Bifunctional enzyme that catalyzes the epimerization of the S- and R-forms of NAD(P)HX and the dehydration of the S-form of NAD(P)HX at the expense of ADP, which is converted to AMP. This allows the repair of both epimers of NAD(P)HX, a damaged form of NAD(P)H that is a result of enzymatic or heat-dependent hydration.</text>
</comment>
<evidence type="ECO:0000256" key="5">
    <source>
        <dbReference type="ARBA" id="ARBA00022723"/>
    </source>
</evidence>
<feature type="binding site" evidence="18">
    <location>
        <begin position="149"/>
        <end position="155"/>
    </location>
    <ligand>
        <name>(6S)-NADPHX</name>
        <dbReference type="ChEBI" id="CHEBI:64076"/>
    </ligand>
</feature>
<keyword evidence="11 18" id="KW-0413">Isomerase</keyword>
<comment type="subunit">
    <text evidence="17">Homotetramer.</text>
</comment>
<feature type="binding site" evidence="18">
    <location>
        <position position="181"/>
    </location>
    <ligand>
        <name>K(+)</name>
        <dbReference type="ChEBI" id="CHEBI:29103"/>
    </ligand>
</feature>
<dbReference type="HAMAP" id="MF_01965">
    <property type="entry name" value="NADHX_dehydratase"/>
    <property type="match status" value="1"/>
</dbReference>
<feature type="domain" description="YjeF C-terminal" evidence="20">
    <location>
        <begin position="250"/>
        <end position="547"/>
    </location>
</feature>
<feature type="binding site" evidence="17">
    <location>
        <position position="493"/>
    </location>
    <ligand>
        <name>AMP</name>
        <dbReference type="ChEBI" id="CHEBI:456215"/>
    </ligand>
</feature>
<dbReference type="InterPro" id="IPR036652">
    <property type="entry name" value="YjeF_N_dom_sf"/>
</dbReference>
<keyword evidence="10 17" id="KW-0520">NAD</keyword>
<feature type="domain" description="YjeF N-terminal" evidence="21">
    <location>
        <begin position="14"/>
        <end position="235"/>
    </location>
</feature>
<evidence type="ECO:0000256" key="1">
    <source>
        <dbReference type="ARBA" id="ARBA00000013"/>
    </source>
</evidence>
<dbReference type="AlphaFoldDB" id="A0A917DPF7"/>
<evidence type="ECO:0000256" key="14">
    <source>
        <dbReference type="ARBA" id="ARBA00025153"/>
    </source>
</evidence>
<evidence type="ECO:0000256" key="11">
    <source>
        <dbReference type="ARBA" id="ARBA00023235"/>
    </source>
</evidence>
<feature type="binding site" evidence="17">
    <location>
        <position position="285"/>
    </location>
    <ligand>
        <name>(6S)-NADPHX</name>
        <dbReference type="ChEBI" id="CHEBI:64076"/>
    </ligand>
</feature>
<reference evidence="22" key="1">
    <citation type="journal article" date="2014" name="Int. J. Syst. Evol. Microbiol.">
        <title>Complete genome sequence of Corynebacterium casei LMG S-19264T (=DSM 44701T), isolated from a smear-ripened cheese.</title>
        <authorList>
            <consortium name="US DOE Joint Genome Institute (JGI-PGF)"/>
            <person name="Walter F."/>
            <person name="Albersmeier A."/>
            <person name="Kalinowski J."/>
            <person name="Ruckert C."/>
        </authorList>
    </citation>
    <scope>NUCLEOTIDE SEQUENCE</scope>
    <source>
        <strain evidence="22">CGMCC 1.15178</strain>
    </source>
</reference>
<feature type="binding site" evidence="18">
    <location>
        <position position="145"/>
    </location>
    <ligand>
        <name>K(+)</name>
        <dbReference type="ChEBI" id="CHEBI:29103"/>
    </ligand>
</feature>
<dbReference type="Pfam" id="PF01256">
    <property type="entry name" value="Carb_kinase"/>
    <property type="match status" value="1"/>
</dbReference>
<dbReference type="EMBL" id="BMHP01000001">
    <property type="protein sequence ID" value="GGD57401.1"/>
    <property type="molecule type" value="Genomic_DNA"/>
</dbReference>
<dbReference type="InterPro" id="IPR000631">
    <property type="entry name" value="CARKD"/>
</dbReference>
<comment type="cofactor">
    <cofactor evidence="18 19">
        <name>K(+)</name>
        <dbReference type="ChEBI" id="CHEBI:29103"/>
    </cofactor>
    <text evidence="18 19">Binds 1 potassium ion per subunit.</text>
</comment>
<evidence type="ECO:0000256" key="2">
    <source>
        <dbReference type="ARBA" id="ARBA00000909"/>
    </source>
</evidence>
<keyword evidence="23" id="KW-1185">Reference proteome</keyword>
<evidence type="ECO:0000256" key="18">
    <source>
        <dbReference type="HAMAP-Rule" id="MF_01966"/>
    </source>
</evidence>
<dbReference type="HAMAP" id="MF_01966">
    <property type="entry name" value="NADHX_epimerase"/>
    <property type="match status" value="1"/>
</dbReference>
<dbReference type="InterPro" id="IPR017953">
    <property type="entry name" value="Carbohydrate_kinase_pred_CS"/>
</dbReference>
<feature type="binding site" evidence="17">
    <location>
        <begin position="464"/>
        <end position="468"/>
    </location>
    <ligand>
        <name>AMP</name>
        <dbReference type="ChEBI" id="CHEBI:456215"/>
    </ligand>
</feature>
<evidence type="ECO:0000256" key="19">
    <source>
        <dbReference type="PIRNR" id="PIRNR017184"/>
    </source>
</evidence>
<dbReference type="EC" id="4.2.1.136" evidence="19"/>
<dbReference type="InterPro" id="IPR004443">
    <property type="entry name" value="YjeF_N_dom"/>
</dbReference>
<dbReference type="SUPFAM" id="SSF53613">
    <property type="entry name" value="Ribokinase-like"/>
    <property type="match status" value="1"/>
</dbReference>
<dbReference type="PROSITE" id="PS01050">
    <property type="entry name" value="YJEF_C_2"/>
    <property type="match status" value="1"/>
</dbReference>
<evidence type="ECO:0000256" key="13">
    <source>
        <dbReference type="ARBA" id="ARBA00023268"/>
    </source>
</evidence>
<evidence type="ECO:0000256" key="15">
    <source>
        <dbReference type="ARBA" id="ARBA00048238"/>
    </source>
</evidence>
<dbReference type="SUPFAM" id="SSF64153">
    <property type="entry name" value="YjeF N-terminal domain-like"/>
    <property type="match status" value="1"/>
</dbReference>
<comment type="similarity">
    <text evidence="17">Belongs to the NnrD/CARKD family.</text>
</comment>
<dbReference type="CDD" id="cd01171">
    <property type="entry name" value="YXKO-related"/>
    <property type="match status" value="1"/>
</dbReference>
<evidence type="ECO:0000256" key="10">
    <source>
        <dbReference type="ARBA" id="ARBA00023027"/>
    </source>
</evidence>
<dbReference type="GO" id="GO:0052855">
    <property type="term" value="F:ADP-dependent NAD(P)H-hydrate dehydratase activity"/>
    <property type="evidence" value="ECO:0007669"/>
    <property type="project" value="UniProtKB-UniRule"/>
</dbReference>
<gene>
    <name evidence="22" type="primary">nnr</name>
    <name evidence="17" type="synonym">nnrD</name>
    <name evidence="18" type="synonym">nnrE</name>
    <name evidence="22" type="ORF">GCM10010911_14010</name>
</gene>
<evidence type="ECO:0000313" key="22">
    <source>
        <dbReference type="EMBL" id="GGD57401.1"/>
    </source>
</evidence>
<dbReference type="PANTHER" id="PTHR12592:SF0">
    <property type="entry name" value="ATP-DEPENDENT (S)-NAD(P)H-HYDRATE DEHYDRATASE"/>
    <property type="match status" value="1"/>
</dbReference>
<evidence type="ECO:0000256" key="8">
    <source>
        <dbReference type="ARBA" id="ARBA00022857"/>
    </source>
</evidence>
<feature type="binding site" evidence="17">
    <location>
        <position position="356"/>
    </location>
    <ligand>
        <name>(6S)-NADPHX</name>
        <dbReference type="ChEBI" id="CHEBI:64076"/>
    </ligand>
</feature>
<comment type="function">
    <text evidence="17">Catalyzes the dehydration of the S-form of NAD(P)HX at the expense of ADP, which is converted to AMP. Together with NAD(P)HX epimerase, which catalyzes the epimerization of the S- and R-forms, the enzyme allows the repair of both epimers of NAD(P)HX, a damaged form of NAD(P)H that is a result of enzymatic or heat-dependent hydration.</text>
</comment>
<dbReference type="GO" id="GO:0052856">
    <property type="term" value="F:NAD(P)HX epimerase activity"/>
    <property type="evidence" value="ECO:0007669"/>
    <property type="project" value="UniProtKB-UniRule"/>
</dbReference>
<comment type="function">
    <text evidence="18">Catalyzes the epimerization of the S- and R-forms of NAD(P)HX, a damaged form of NAD(P)H that is a result of enzymatic or heat-dependent hydration. This is a prerequisite for the S-specific NAD(P)H-hydrate dehydratase to allow the repair of both epimers of NAD(P)HX.</text>
</comment>
<dbReference type="Gene3D" id="3.40.50.10260">
    <property type="entry name" value="YjeF N-terminal domain"/>
    <property type="match status" value="1"/>
</dbReference>
<feature type="binding site" evidence="17">
    <location>
        <position position="427"/>
    </location>
    <ligand>
        <name>(6S)-NADPHX</name>
        <dbReference type="ChEBI" id="CHEBI:64076"/>
    </ligand>
</feature>
<protein>
    <recommendedName>
        <fullName evidence="19">Bifunctional NAD(P)H-hydrate repair enzyme</fullName>
    </recommendedName>
    <alternativeName>
        <fullName evidence="19">Nicotinamide nucleotide repair protein</fullName>
    </alternativeName>
    <domain>
        <recommendedName>
            <fullName evidence="19">ADP-dependent (S)-NAD(P)H-hydrate dehydratase</fullName>
            <ecNumber evidence="19">4.2.1.136</ecNumber>
        </recommendedName>
        <alternativeName>
            <fullName evidence="19">ADP-dependent NAD(P)HX dehydratase</fullName>
        </alternativeName>
    </domain>
    <domain>
        <recommendedName>
            <fullName evidence="19">NAD(P)H-hydrate epimerase</fullName>
            <ecNumber evidence="19">5.1.99.6</ecNumber>
        </recommendedName>
    </domain>
</protein>
<feature type="binding site" evidence="18">
    <location>
        <position position="160"/>
    </location>
    <ligand>
        <name>(6S)-NADPHX</name>
        <dbReference type="ChEBI" id="CHEBI:64076"/>
    </ligand>
</feature>
<comment type="cofactor">
    <cofactor evidence="17">
        <name>Mg(2+)</name>
        <dbReference type="ChEBI" id="CHEBI:18420"/>
    </cofactor>
</comment>
<evidence type="ECO:0000256" key="6">
    <source>
        <dbReference type="ARBA" id="ARBA00022741"/>
    </source>
</evidence>
<feature type="binding site" evidence="18">
    <location>
        <position position="178"/>
    </location>
    <ligand>
        <name>(6S)-NADPHX</name>
        <dbReference type="ChEBI" id="CHEBI:64076"/>
    </ligand>
</feature>
<dbReference type="RefSeq" id="WP_188990407.1">
    <property type="nucleotide sequence ID" value="NZ_BMHP01000001.1"/>
</dbReference>
<dbReference type="PANTHER" id="PTHR12592">
    <property type="entry name" value="ATP-DEPENDENT (S)-NAD(P)H-HYDRATE DEHYDRATASE FAMILY MEMBER"/>
    <property type="match status" value="1"/>
</dbReference>
<dbReference type="Pfam" id="PF03853">
    <property type="entry name" value="YjeF_N"/>
    <property type="match status" value="1"/>
</dbReference>
<evidence type="ECO:0000256" key="4">
    <source>
        <dbReference type="ARBA" id="ARBA00009524"/>
    </source>
</evidence>
<dbReference type="NCBIfam" id="TIGR00196">
    <property type="entry name" value="yjeF_cterm"/>
    <property type="match status" value="1"/>
</dbReference>
<evidence type="ECO:0000256" key="17">
    <source>
        <dbReference type="HAMAP-Rule" id="MF_01965"/>
    </source>
</evidence>
<accession>A0A917DPF7</accession>
<proteinExistence type="inferred from homology"/>
<comment type="similarity">
    <text evidence="4 19">In the C-terminal section; belongs to the NnrD/CARKD family.</text>
</comment>
<dbReference type="GO" id="GO:0110051">
    <property type="term" value="P:metabolite repair"/>
    <property type="evidence" value="ECO:0007669"/>
    <property type="project" value="TreeGrafter"/>
</dbReference>
<evidence type="ECO:0000259" key="20">
    <source>
        <dbReference type="PROSITE" id="PS51383"/>
    </source>
</evidence>
<dbReference type="GO" id="GO:0046496">
    <property type="term" value="P:nicotinamide nucleotide metabolic process"/>
    <property type="evidence" value="ECO:0007669"/>
    <property type="project" value="UniProtKB-UniRule"/>
</dbReference>
<organism evidence="22 23">
    <name type="scientific">Paenibacillus nasutitermitis</name>
    <dbReference type="NCBI Taxonomy" id="1652958"/>
    <lineage>
        <taxon>Bacteria</taxon>
        <taxon>Bacillati</taxon>
        <taxon>Bacillota</taxon>
        <taxon>Bacilli</taxon>
        <taxon>Bacillales</taxon>
        <taxon>Paenibacillaceae</taxon>
        <taxon>Paenibacillus</taxon>
    </lineage>
</organism>
<dbReference type="GO" id="GO:0005524">
    <property type="term" value="F:ATP binding"/>
    <property type="evidence" value="ECO:0007669"/>
    <property type="project" value="UniProtKB-UniRule"/>
</dbReference>
<dbReference type="EC" id="5.1.99.6" evidence="19"/>
<keyword evidence="6 17" id="KW-0547">Nucleotide-binding</keyword>
<comment type="catalytic activity">
    <reaction evidence="16 17 19">
        <text>(6S)-NADPHX + ADP = AMP + phosphate + NADPH + H(+)</text>
        <dbReference type="Rhea" id="RHEA:32235"/>
        <dbReference type="ChEBI" id="CHEBI:15378"/>
        <dbReference type="ChEBI" id="CHEBI:43474"/>
        <dbReference type="ChEBI" id="CHEBI:57783"/>
        <dbReference type="ChEBI" id="CHEBI:64076"/>
        <dbReference type="ChEBI" id="CHEBI:456215"/>
        <dbReference type="ChEBI" id="CHEBI:456216"/>
        <dbReference type="EC" id="4.2.1.136"/>
    </reaction>
</comment>
<evidence type="ECO:0000256" key="16">
    <source>
        <dbReference type="ARBA" id="ARBA00049209"/>
    </source>
</evidence>
<comment type="catalytic activity">
    <reaction evidence="1 18 19">
        <text>(6R)-NADHX = (6S)-NADHX</text>
        <dbReference type="Rhea" id="RHEA:32215"/>
        <dbReference type="ChEBI" id="CHEBI:64074"/>
        <dbReference type="ChEBI" id="CHEBI:64075"/>
        <dbReference type="EC" id="5.1.99.6"/>
    </reaction>
</comment>
<keyword evidence="12 17" id="KW-0456">Lyase</keyword>
<name>A0A917DPF7_9BACL</name>
<keyword evidence="5 18" id="KW-0479">Metal-binding</keyword>
<evidence type="ECO:0000313" key="23">
    <source>
        <dbReference type="Proteomes" id="UP000612456"/>
    </source>
</evidence>
<dbReference type="InterPro" id="IPR030677">
    <property type="entry name" value="Nnr"/>
</dbReference>
<feature type="binding site" evidence="18">
    <location>
        <begin position="74"/>
        <end position="78"/>
    </location>
    <ligand>
        <name>(6S)-NADPHX</name>
        <dbReference type="ChEBI" id="CHEBI:64076"/>
    </ligand>
</feature>
<comment type="similarity">
    <text evidence="18">Belongs to the NnrE/AIBP family.</text>
</comment>
<reference evidence="22" key="2">
    <citation type="submission" date="2020-09" db="EMBL/GenBank/DDBJ databases">
        <authorList>
            <person name="Sun Q."/>
            <person name="Zhou Y."/>
        </authorList>
    </citation>
    <scope>NUCLEOTIDE SEQUENCE</scope>
    <source>
        <strain evidence="22">CGMCC 1.15178</strain>
    </source>
</reference>
<evidence type="ECO:0000256" key="3">
    <source>
        <dbReference type="ARBA" id="ARBA00006001"/>
    </source>
</evidence>
<dbReference type="PROSITE" id="PS51385">
    <property type="entry name" value="YJEF_N"/>
    <property type="match status" value="1"/>
</dbReference>
<dbReference type="NCBIfam" id="TIGR00197">
    <property type="entry name" value="yjeF_nterm"/>
    <property type="match status" value="1"/>
</dbReference>
<dbReference type="InterPro" id="IPR029056">
    <property type="entry name" value="Ribokinase-like"/>
</dbReference>
<comment type="caution">
    <text evidence="22">The sequence shown here is derived from an EMBL/GenBank/DDBJ whole genome shotgun (WGS) entry which is preliminary data.</text>
</comment>
<evidence type="ECO:0000256" key="12">
    <source>
        <dbReference type="ARBA" id="ARBA00023239"/>
    </source>
</evidence>
<keyword evidence="7 17" id="KW-0067">ATP-binding</keyword>
<sequence>MAANGHYLVTAQEMREMDRHAIEETGFPAMVLMENAGRAIAEEAAKLAGEWNKTSTTDRKTNGFRWLILAGKGNNGGDGLVCARHLTDLGHEAAILYAAHPDSLQAEAAQQRDIVRKLGLAELTLGTNGQDLQKIDWNQWDGIIDALLGTGSSGKPREPYASLIRAANESGLPIVSADIPSGLDADTGSVSEPCIRAALTVALAFCKRGLMQYPGAASAGKVVVRAIGMAADSPNLIGVNTYLLNKMGLSRRLGLEIPFNREQDTHKGTYGHTLIMAGSAQMSGAGLLCTRAALRGGSGLVTWMLPGQLIPMLTGLQPEAILRGLDDGGSGQWSSVQTAELLQTAKNKQAVVIGPGFGRWDGDVSWLRELLEGIGAPVVLDADALNMWADYIKETAVIPRRAGAEPEKGDAVRYLAGRKGLTIITPHPAEMARLCGLNTAEVQGDRIGISRQFSREQQVIVVLKGARTVIAAPDGDVYVNTTGNPGMATGGSGDVLAGIIGSLLAQGLEGIQAAALGVYSHGLAGDRAAAARPSNASLIAGDIIEAL</sequence>
<comment type="catalytic activity">
    <reaction evidence="2 18 19">
        <text>(6R)-NADPHX = (6S)-NADPHX</text>
        <dbReference type="Rhea" id="RHEA:32227"/>
        <dbReference type="ChEBI" id="CHEBI:64076"/>
        <dbReference type="ChEBI" id="CHEBI:64077"/>
        <dbReference type="EC" id="5.1.99.6"/>
    </reaction>
</comment>
<evidence type="ECO:0000259" key="21">
    <source>
        <dbReference type="PROSITE" id="PS51385"/>
    </source>
</evidence>
<keyword evidence="9 18" id="KW-0630">Potassium</keyword>
<dbReference type="PROSITE" id="PS51383">
    <property type="entry name" value="YJEF_C_3"/>
    <property type="match status" value="1"/>
</dbReference>
<keyword evidence="13" id="KW-0511">Multifunctional enzyme</keyword>
<feature type="binding site" evidence="18">
    <location>
        <position position="75"/>
    </location>
    <ligand>
        <name>K(+)</name>
        <dbReference type="ChEBI" id="CHEBI:29103"/>
    </ligand>
</feature>
<evidence type="ECO:0000256" key="7">
    <source>
        <dbReference type="ARBA" id="ARBA00022840"/>
    </source>
</evidence>
<keyword evidence="8 17" id="KW-0521">NADP</keyword>
<comment type="similarity">
    <text evidence="3 19">In the N-terminal section; belongs to the NnrE/AIBP family.</text>
</comment>
<dbReference type="GO" id="GO:0046872">
    <property type="term" value="F:metal ion binding"/>
    <property type="evidence" value="ECO:0007669"/>
    <property type="project" value="UniProtKB-UniRule"/>
</dbReference>
<comment type="catalytic activity">
    <reaction evidence="15 17 19">
        <text>(6S)-NADHX + ADP = AMP + phosphate + NADH + H(+)</text>
        <dbReference type="Rhea" id="RHEA:32223"/>
        <dbReference type="ChEBI" id="CHEBI:15378"/>
        <dbReference type="ChEBI" id="CHEBI:43474"/>
        <dbReference type="ChEBI" id="CHEBI:57945"/>
        <dbReference type="ChEBI" id="CHEBI:64074"/>
        <dbReference type="ChEBI" id="CHEBI:456215"/>
        <dbReference type="ChEBI" id="CHEBI:456216"/>
        <dbReference type="EC" id="4.2.1.136"/>
    </reaction>
</comment>
<dbReference type="Proteomes" id="UP000612456">
    <property type="component" value="Unassembled WGS sequence"/>
</dbReference>